<dbReference type="EC" id="3.2.-.-" evidence="16"/>
<feature type="compositionally biased region" description="Low complexity" evidence="19">
    <location>
        <begin position="370"/>
        <end position="381"/>
    </location>
</feature>
<dbReference type="PIRSF" id="PIRSF037299">
    <property type="entry name" value="Glycosidase_CRH1_prd"/>
    <property type="match status" value="1"/>
</dbReference>
<evidence type="ECO:0000313" key="23">
    <source>
        <dbReference type="Proteomes" id="UP001055219"/>
    </source>
</evidence>
<keyword evidence="8 16" id="KW-0378">Hydrolase</keyword>
<feature type="active site" description="Nucleophile" evidence="17">
    <location>
        <position position="121"/>
    </location>
</feature>
<evidence type="ECO:0000256" key="12">
    <source>
        <dbReference type="ARBA" id="ARBA00023288"/>
    </source>
</evidence>
<feature type="domain" description="GH16" evidence="21">
    <location>
        <begin position="28"/>
        <end position="232"/>
    </location>
</feature>
<feature type="compositionally biased region" description="Acidic residues" evidence="19">
    <location>
        <begin position="281"/>
        <end position="298"/>
    </location>
</feature>
<evidence type="ECO:0000256" key="19">
    <source>
        <dbReference type="SAM" id="MobiDB-lite"/>
    </source>
</evidence>
<dbReference type="GO" id="GO:0098552">
    <property type="term" value="C:side of membrane"/>
    <property type="evidence" value="ECO:0007669"/>
    <property type="project" value="UniProtKB-KW"/>
</dbReference>
<dbReference type="GO" id="GO:0008843">
    <property type="term" value="F:endochitinase activity"/>
    <property type="evidence" value="ECO:0007669"/>
    <property type="project" value="UniProtKB-EC"/>
</dbReference>
<feature type="chain" id="PRO_5040208707" description="Crh-like protein" evidence="20">
    <location>
        <begin position="22"/>
        <end position="413"/>
    </location>
</feature>
<evidence type="ECO:0000256" key="1">
    <source>
        <dbReference type="ARBA" id="ARBA00000822"/>
    </source>
</evidence>
<evidence type="ECO:0000256" key="20">
    <source>
        <dbReference type="SAM" id="SignalP"/>
    </source>
</evidence>
<dbReference type="InterPro" id="IPR050546">
    <property type="entry name" value="Glycosyl_Hydrlase_16"/>
</dbReference>
<dbReference type="OrthoDB" id="4781at2759"/>
<evidence type="ECO:0000256" key="4">
    <source>
        <dbReference type="ARBA" id="ARBA00022622"/>
    </source>
</evidence>
<comment type="catalytic activity">
    <reaction evidence="1">
        <text>Random endo-hydrolysis of N-acetyl-beta-D-glucosaminide (1-&gt;4)-beta-linkages in chitin and chitodextrins.</text>
        <dbReference type="EC" id="3.2.1.14"/>
    </reaction>
</comment>
<dbReference type="PANTHER" id="PTHR10963">
    <property type="entry name" value="GLYCOSYL HYDROLASE-RELATED"/>
    <property type="match status" value="1"/>
</dbReference>
<evidence type="ECO:0000256" key="11">
    <source>
        <dbReference type="ARBA" id="ARBA00023180"/>
    </source>
</evidence>
<evidence type="ECO:0000256" key="14">
    <source>
        <dbReference type="ARBA" id="ARBA00023316"/>
    </source>
</evidence>
<dbReference type="GO" id="GO:0009277">
    <property type="term" value="C:fungal-type cell wall"/>
    <property type="evidence" value="ECO:0007669"/>
    <property type="project" value="TreeGrafter"/>
</dbReference>
<feature type="compositionally biased region" description="Acidic residues" evidence="19">
    <location>
        <begin position="359"/>
        <end position="369"/>
    </location>
</feature>
<dbReference type="InterPro" id="IPR017168">
    <property type="entry name" value="CHR-like"/>
</dbReference>
<feature type="region of interest" description="Disordered" evidence="19">
    <location>
        <begin position="274"/>
        <end position="387"/>
    </location>
</feature>
<evidence type="ECO:0000256" key="9">
    <source>
        <dbReference type="ARBA" id="ARBA00023136"/>
    </source>
</evidence>
<feature type="disulfide bond" evidence="18">
    <location>
        <begin position="27"/>
        <end position="34"/>
    </location>
</feature>
<dbReference type="Pfam" id="PF00722">
    <property type="entry name" value="Glyco_hydro_16"/>
    <property type="match status" value="1"/>
</dbReference>
<accession>A0A9P9XX20</accession>
<dbReference type="InterPro" id="IPR000757">
    <property type="entry name" value="Beta-glucanase-like"/>
</dbReference>
<dbReference type="SUPFAM" id="SSF49899">
    <property type="entry name" value="Concanavalin A-like lectins/glucanases"/>
    <property type="match status" value="1"/>
</dbReference>
<dbReference type="Proteomes" id="UP001055219">
    <property type="component" value="Unassembled WGS sequence"/>
</dbReference>
<keyword evidence="9 16" id="KW-0472">Membrane</keyword>
<feature type="compositionally biased region" description="Low complexity" evidence="19">
    <location>
        <begin position="299"/>
        <end position="358"/>
    </location>
</feature>
<reference evidence="22" key="1">
    <citation type="journal article" date="2021" name="J Fungi (Basel)">
        <title>Genomic and Metabolomic Analyses of the Marine Fungus Emericellopsis cladophorae: Insights into Saltwater Adaptability Mechanisms and Its Biosynthetic Potential.</title>
        <authorList>
            <person name="Goncalves M.F.M."/>
            <person name="Hilario S."/>
            <person name="Van de Peer Y."/>
            <person name="Esteves A.C."/>
            <person name="Alves A."/>
        </authorList>
    </citation>
    <scope>NUCLEOTIDE SEQUENCE</scope>
    <source>
        <strain evidence="22">MUM 19.33</strain>
    </source>
</reference>
<dbReference type="GO" id="GO:0031505">
    <property type="term" value="P:fungal-type cell wall organization"/>
    <property type="evidence" value="ECO:0007669"/>
    <property type="project" value="TreeGrafter"/>
</dbReference>
<evidence type="ECO:0000256" key="16">
    <source>
        <dbReference type="PIRNR" id="PIRNR037299"/>
    </source>
</evidence>
<gene>
    <name evidence="22" type="ORF">J7T54_005242</name>
</gene>
<evidence type="ECO:0000256" key="17">
    <source>
        <dbReference type="PIRSR" id="PIRSR037299-1"/>
    </source>
</evidence>
<reference evidence="22" key="2">
    <citation type="submission" date="2022-07" db="EMBL/GenBank/DDBJ databases">
        <authorList>
            <person name="Goncalves M.F.M."/>
            <person name="Hilario S."/>
            <person name="Van De Peer Y."/>
            <person name="Esteves A.C."/>
            <person name="Alves A."/>
        </authorList>
    </citation>
    <scope>NUCLEOTIDE SEQUENCE</scope>
    <source>
        <strain evidence="22">MUM 19.33</strain>
    </source>
</reference>
<dbReference type="Gene3D" id="2.60.120.200">
    <property type="match status" value="1"/>
</dbReference>
<comment type="caution">
    <text evidence="22">The sequence shown here is derived from an EMBL/GenBank/DDBJ whole genome shotgun (WGS) entry which is preliminary data.</text>
</comment>
<keyword evidence="13 22" id="KW-0326">Glycosidase</keyword>
<evidence type="ECO:0000313" key="22">
    <source>
        <dbReference type="EMBL" id="KAI6779428.1"/>
    </source>
</evidence>
<dbReference type="EMBL" id="JAGIXG020000047">
    <property type="protein sequence ID" value="KAI6779428.1"/>
    <property type="molecule type" value="Genomic_DNA"/>
</dbReference>
<evidence type="ECO:0000256" key="6">
    <source>
        <dbReference type="ARBA" id="ARBA00022679"/>
    </source>
</evidence>
<protein>
    <recommendedName>
        <fullName evidence="16">Crh-like protein</fullName>
        <ecNumber evidence="16">3.2.-.-</ecNumber>
    </recommendedName>
</protein>
<evidence type="ECO:0000256" key="7">
    <source>
        <dbReference type="ARBA" id="ARBA00022729"/>
    </source>
</evidence>
<dbReference type="AlphaFoldDB" id="A0A9P9XX20"/>
<dbReference type="RefSeq" id="XP_051360284.1">
    <property type="nucleotide sequence ID" value="XM_051508673.1"/>
</dbReference>
<keyword evidence="7 20" id="KW-0732">Signal</keyword>
<keyword evidence="12" id="KW-0449">Lipoprotein</keyword>
<dbReference type="PROSITE" id="PS51762">
    <property type="entry name" value="GH16_2"/>
    <property type="match status" value="1"/>
</dbReference>
<evidence type="ECO:0000256" key="15">
    <source>
        <dbReference type="ARBA" id="ARBA00038074"/>
    </source>
</evidence>
<comment type="subcellular location">
    <subcellularLocation>
        <location evidence="2">Cell envelope</location>
    </subcellularLocation>
    <subcellularLocation>
        <location evidence="3">Membrane</location>
        <topology evidence="3">Lipid-anchor</topology>
        <topology evidence="3">GPI-anchor</topology>
    </subcellularLocation>
</comment>
<sequence>MFSKALTSAIVALAATRMVSAQTFTDCDPLEKECSPDAAFGKNGVSCDWTKGDCKAFEELPGTTVSYDGKGALFTIEKESNAPTMATHKRIFFGRVDVELIAAAGQGIVTSLVFESADLDEIDWEWVGGDNEQVQTNYFGKGDTTTYDRGAYHPVSSPLTTAHTYSIDWTKDRINWEIDGAVVRTLTYEEAKGGSRYPQTPMEIKIGTWVAGGKNSAKGTVEWAGGYTDFDKAPFNAYYKSISIVDYAGGDAPCTDDIKEYVWTDHSGSWESIKVVKGDGSSDDSKDEQDDSEDDEETTTSATKSKTKTAVKTSTSEEASSSAESTAEASSTPVSVTTMTTVSATPTPTEEATHSTTETAEETTADGSEEATTTGAAEPSTIPDSDGAAAGVLANFGRVAFAGAAAVAAAQLF</sequence>
<keyword evidence="4" id="KW-0336">GPI-anchor</keyword>
<keyword evidence="5" id="KW-0328">Glycosyltransferase</keyword>
<feature type="active site" description="Proton donor" evidence="17">
    <location>
        <position position="125"/>
    </location>
</feature>
<proteinExistence type="inferred from homology"/>
<evidence type="ECO:0000256" key="10">
    <source>
        <dbReference type="ARBA" id="ARBA00023157"/>
    </source>
</evidence>
<comment type="similarity">
    <text evidence="15">Belongs to the glycosyl hydrolase 16 family. CRH1 subfamily.</text>
</comment>
<dbReference type="GeneID" id="75831727"/>
<evidence type="ECO:0000256" key="8">
    <source>
        <dbReference type="ARBA" id="ARBA00022801"/>
    </source>
</evidence>
<keyword evidence="23" id="KW-1185">Reference proteome</keyword>
<dbReference type="GO" id="GO:0005975">
    <property type="term" value="P:carbohydrate metabolic process"/>
    <property type="evidence" value="ECO:0007669"/>
    <property type="project" value="InterPro"/>
</dbReference>
<evidence type="ECO:0000256" key="5">
    <source>
        <dbReference type="ARBA" id="ARBA00022676"/>
    </source>
</evidence>
<evidence type="ECO:0000256" key="18">
    <source>
        <dbReference type="PIRSR" id="PIRSR037299-2"/>
    </source>
</evidence>
<evidence type="ECO:0000256" key="2">
    <source>
        <dbReference type="ARBA" id="ARBA00004196"/>
    </source>
</evidence>
<organism evidence="22 23">
    <name type="scientific">Emericellopsis cladophorae</name>
    <dbReference type="NCBI Taxonomy" id="2686198"/>
    <lineage>
        <taxon>Eukaryota</taxon>
        <taxon>Fungi</taxon>
        <taxon>Dikarya</taxon>
        <taxon>Ascomycota</taxon>
        <taxon>Pezizomycotina</taxon>
        <taxon>Sordariomycetes</taxon>
        <taxon>Hypocreomycetidae</taxon>
        <taxon>Hypocreales</taxon>
        <taxon>Bionectriaceae</taxon>
        <taxon>Emericellopsis</taxon>
    </lineage>
</organism>
<keyword evidence="14" id="KW-0961">Cell wall biogenesis/degradation</keyword>
<feature type="signal peptide" evidence="20">
    <location>
        <begin position="1"/>
        <end position="21"/>
    </location>
</feature>
<dbReference type="InterPro" id="IPR013320">
    <property type="entry name" value="ConA-like_dom_sf"/>
</dbReference>
<keyword evidence="6" id="KW-0808">Transferase</keyword>
<keyword evidence="11" id="KW-0325">Glycoprotein</keyword>
<dbReference type="CDD" id="cd02183">
    <property type="entry name" value="GH16_fungal_CRH1_transglycosylase"/>
    <property type="match status" value="1"/>
</dbReference>
<keyword evidence="10 18" id="KW-1015">Disulfide bond</keyword>
<dbReference type="PANTHER" id="PTHR10963:SF68">
    <property type="entry name" value="GLYCOSIDASE CRH1-RELATED"/>
    <property type="match status" value="1"/>
</dbReference>
<evidence type="ECO:0000256" key="13">
    <source>
        <dbReference type="ARBA" id="ARBA00023295"/>
    </source>
</evidence>
<dbReference type="GO" id="GO:0016757">
    <property type="term" value="F:glycosyltransferase activity"/>
    <property type="evidence" value="ECO:0007669"/>
    <property type="project" value="UniProtKB-KW"/>
</dbReference>
<evidence type="ECO:0000256" key="3">
    <source>
        <dbReference type="ARBA" id="ARBA00004589"/>
    </source>
</evidence>
<evidence type="ECO:0000259" key="21">
    <source>
        <dbReference type="PROSITE" id="PS51762"/>
    </source>
</evidence>
<name>A0A9P9XX20_9HYPO</name>